<dbReference type="HOGENOM" id="CLU_021164_0_0_1"/>
<accession>M2PQZ6</accession>
<dbReference type="AlphaFoldDB" id="M2PQZ6"/>
<sequence>MHRCWLIPELTRVIVEQLDANHIKTDRPTLAALARTNSVFLEPALDTLWHHLDSLSQLLWLFPRNALKTKVLEQDDVRWLVVDLARPLLPHEWDRLKAYAPRVKSVGAKRWLPINSQSDVAYFSTLEAAAPSARLLSGSIYEAMRAQLPIPILPNLKELQWIIPGDLFESFDDVELFLTPTLQRLYIGIEWPGEAEDLGDILVPTVQTLPHACPQLQEIQIFNPSENVSAYFLQCISQLMSLRNVGIWCTGQHLDDLFDRLRNLPQLQALHLRCTDSFVIPIGHASPFTLRRLALTGMKFNTFVDLLRYMQPRGVASFEIEFDEIPTANQLHNIFLGIRDSWADTIEEIDISTHASSVQDPIGDEHVVTLQALQPLLHLSKLREIYTGTANAWDLDDAAIWVMVDAWPSLRVMDFEAGLSRAREVKTTVRSLITLAHCCRHLETLALAIDACDIPLLVPIRSQPAGLVVYQVRDPPRGQPGAPSNTWGSVSFINNIMTKKVHLGYSVFNNQAALGLLLLKCFPNLEEIETADRREIEDAPMDENDDDDNGDEGEDEEDEEIDDAIDAAGHVTNTVVAGGAGTMQNGPANTGNQPNAVTPWPMFLQEFKRRRPDNWQQVHIG</sequence>
<keyword evidence="3" id="KW-1185">Reference proteome</keyword>
<dbReference type="Proteomes" id="UP000016930">
    <property type="component" value="Unassembled WGS sequence"/>
</dbReference>
<evidence type="ECO:0008006" key="4">
    <source>
        <dbReference type="Google" id="ProtNLM"/>
    </source>
</evidence>
<dbReference type="OrthoDB" id="2744254at2759"/>
<dbReference type="SUPFAM" id="SSF52047">
    <property type="entry name" value="RNI-like"/>
    <property type="match status" value="1"/>
</dbReference>
<reference evidence="2 3" key="1">
    <citation type="journal article" date="2012" name="Proc. Natl. Acad. Sci. U.S.A.">
        <title>Comparative genomics of Ceriporiopsis subvermispora and Phanerochaete chrysosporium provide insight into selective ligninolysis.</title>
        <authorList>
            <person name="Fernandez-Fueyo E."/>
            <person name="Ruiz-Duenas F.J."/>
            <person name="Ferreira P."/>
            <person name="Floudas D."/>
            <person name="Hibbett D.S."/>
            <person name="Canessa P."/>
            <person name="Larrondo L.F."/>
            <person name="James T.Y."/>
            <person name="Seelenfreund D."/>
            <person name="Lobos S."/>
            <person name="Polanco R."/>
            <person name="Tello M."/>
            <person name="Honda Y."/>
            <person name="Watanabe T."/>
            <person name="Watanabe T."/>
            <person name="Ryu J.S."/>
            <person name="Kubicek C.P."/>
            <person name="Schmoll M."/>
            <person name="Gaskell J."/>
            <person name="Hammel K.E."/>
            <person name="St John F.J."/>
            <person name="Vanden Wymelenberg A."/>
            <person name="Sabat G."/>
            <person name="Splinter BonDurant S."/>
            <person name="Syed K."/>
            <person name="Yadav J.S."/>
            <person name="Doddapaneni H."/>
            <person name="Subramanian V."/>
            <person name="Lavin J.L."/>
            <person name="Oguiza J.A."/>
            <person name="Perez G."/>
            <person name="Pisabarro A.G."/>
            <person name="Ramirez L."/>
            <person name="Santoyo F."/>
            <person name="Master E."/>
            <person name="Coutinho P.M."/>
            <person name="Henrissat B."/>
            <person name="Lombard V."/>
            <person name="Magnuson J.K."/>
            <person name="Kuees U."/>
            <person name="Hori C."/>
            <person name="Igarashi K."/>
            <person name="Samejima M."/>
            <person name="Held B.W."/>
            <person name="Barry K.W."/>
            <person name="LaButti K.M."/>
            <person name="Lapidus A."/>
            <person name="Lindquist E.A."/>
            <person name="Lucas S.M."/>
            <person name="Riley R."/>
            <person name="Salamov A.A."/>
            <person name="Hoffmeister D."/>
            <person name="Schwenk D."/>
            <person name="Hadar Y."/>
            <person name="Yarden O."/>
            <person name="de Vries R.P."/>
            <person name="Wiebenga A."/>
            <person name="Stenlid J."/>
            <person name="Eastwood D."/>
            <person name="Grigoriev I.V."/>
            <person name="Berka R.M."/>
            <person name="Blanchette R.A."/>
            <person name="Kersten P."/>
            <person name="Martinez A.T."/>
            <person name="Vicuna R."/>
            <person name="Cullen D."/>
        </authorList>
    </citation>
    <scope>NUCLEOTIDE SEQUENCE [LARGE SCALE GENOMIC DNA]</scope>
    <source>
        <strain evidence="2 3">B</strain>
    </source>
</reference>
<evidence type="ECO:0000313" key="3">
    <source>
        <dbReference type="Proteomes" id="UP000016930"/>
    </source>
</evidence>
<feature type="compositionally biased region" description="Acidic residues" evidence="1">
    <location>
        <begin position="538"/>
        <end position="560"/>
    </location>
</feature>
<dbReference type="STRING" id="914234.M2PQZ6"/>
<feature type="region of interest" description="Disordered" evidence="1">
    <location>
        <begin position="531"/>
        <end position="560"/>
    </location>
</feature>
<organism evidence="2 3">
    <name type="scientific">Ceriporiopsis subvermispora (strain B)</name>
    <name type="common">White-rot fungus</name>
    <name type="synonym">Gelatoporia subvermispora</name>
    <dbReference type="NCBI Taxonomy" id="914234"/>
    <lineage>
        <taxon>Eukaryota</taxon>
        <taxon>Fungi</taxon>
        <taxon>Dikarya</taxon>
        <taxon>Basidiomycota</taxon>
        <taxon>Agaricomycotina</taxon>
        <taxon>Agaricomycetes</taxon>
        <taxon>Polyporales</taxon>
        <taxon>Gelatoporiaceae</taxon>
        <taxon>Gelatoporia</taxon>
    </lineage>
</organism>
<feature type="compositionally biased region" description="Polar residues" evidence="1">
    <location>
        <begin position="582"/>
        <end position="596"/>
    </location>
</feature>
<dbReference type="Gene3D" id="3.80.10.10">
    <property type="entry name" value="Ribonuclease Inhibitor"/>
    <property type="match status" value="1"/>
</dbReference>
<evidence type="ECO:0000256" key="1">
    <source>
        <dbReference type="SAM" id="MobiDB-lite"/>
    </source>
</evidence>
<evidence type="ECO:0000313" key="2">
    <source>
        <dbReference type="EMBL" id="EMD39004.1"/>
    </source>
</evidence>
<dbReference type="EMBL" id="KB445794">
    <property type="protein sequence ID" value="EMD39004.1"/>
    <property type="molecule type" value="Genomic_DNA"/>
</dbReference>
<name>M2PQZ6_CERS8</name>
<proteinExistence type="predicted"/>
<dbReference type="InterPro" id="IPR032675">
    <property type="entry name" value="LRR_dom_sf"/>
</dbReference>
<feature type="region of interest" description="Disordered" evidence="1">
    <location>
        <begin position="577"/>
        <end position="598"/>
    </location>
</feature>
<gene>
    <name evidence="2" type="ORF">CERSUDRAFT_93044</name>
</gene>
<protein>
    <recommendedName>
        <fullName evidence="4">F-box domain-containing protein</fullName>
    </recommendedName>
</protein>